<dbReference type="PANTHER" id="PTHR32089:SF112">
    <property type="entry name" value="LYSOZYME-LIKE PROTEIN-RELATED"/>
    <property type="match status" value="1"/>
</dbReference>
<feature type="domain" description="Methyl-accepting transducer" evidence="6">
    <location>
        <begin position="283"/>
        <end position="520"/>
    </location>
</feature>
<protein>
    <submittedName>
        <fullName evidence="8">Methyl-accepting chemotaxis protein 4</fullName>
    </submittedName>
</protein>
<dbReference type="GO" id="GO:0007165">
    <property type="term" value="P:signal transduction"/>
    <property type="evidence" value="ECO:0007669"/>
    <property type="project" value="UniProtKB-KW"/>
</dbReference>
<dbReference type="PROSITE" id="PS50885">
    <property type="entry name" value="HAMP"/>
    <property type="match status" value="1"/>
</dbReference>
<gene>
    <name evidence="8" type="primary">mcp4_10</name>
    <name evidence="8" type="ORF">CLRAG_33170</name>
</gene>
<dbReference type="AlphaFoldDB" id="A0A1A6AKR8"/>
<dbReference type="GO" id="GO:0006935">
    <property type="term" value="P:chemotaxis"/>
    <property type="evidence" value="ECO:0007669"/>
    <property type="project" value="InterPro"/>
</dbReference>
<comment type="similarity">
    <text evidence="2">Belongs to the methyl-accepting chemotaxis (MCP) protein family.</text>
</comment>
<evidence type="ECO:0000256" key="3">
    <source>
        <dbReference type="PROSITE-ProRule" id="PRU00284"/>
    </source>
</evidence>
<keyword evidence="5" id="KW-0472">Membrane</keyword>
<feature type="transmembrane region" description="Helical" evidence="5">
    <location>
        <begin position="13"/>
        <end position="32"/>
    </location>
</feature>
<feature type="transmembrane region" description="Helical" evidence="5">
    <location>
        <begin position="188"/>
        <end position="210"/>
    </location>
</feature>
<dbReference type="PATRIC" id="fig|1353534.3.peg.3378"/>
<dbReference type="RefSeq" id="WP_065079398.1">
    <property type="nucleotide sequence ID" value="NZ_LROS01000055.1"/>
</dbReference>
<dbReference type="InterPro" id="IPR004089">
    <property type="entry name" value="MCPsignal_dom"/>
</dbReference>
<dbReference type="GO" id="GO:0004888">
    <property type="term" value="F:transmembrane signaling receptor activity"/>
    <property type="evidence" value="ECO:0007669"/>
    <property type="project" value="InterPro"/>
</dbReference>
<dbReference type="CDD" id="cd06225">
    <property type="entry name" value="HAMP"/>
    <property type="match status" value="1"/>
</dbReference>
<evidence type="ECO:0000256" key="2">
    <source>
        <dbReference type="ARBA" id="ARBA00029447"/>
    </source>
</evidence>
<keyword evidence="1 3" id="KW-0807">Transducer</keyword>
<evidence type="ECO:0000256" key="4">
    <source>
        <dbReference type="SAM" id="MobiDB-lite"/>
    </source>
</evidence>
<reference evidence="8 9" key="1">
    <citation type="journal article" date="2012" name="Front. Microbiol.">
        <title>Draft Genome Sequence of the Virulent Strain 01-B526 of the Fish Pathogen Aeromonas salmonicida.</title>
        <authorList>
            <person name="Charette S.J."/>
            <person name="Brochu F."/>
            <person name="Boyle B."/>
            <person name="Filion G."/>
            <person name="Tanaka K.H."/>
            <person name="Derome N."/>
        </authorList>
    </citation>
    <scope>NUCLEOTIDE SEQUENCE [LARGE SCALE GENOMIC DNA]</scope>
    <source>
        <strain evidence="8 9">P11</strain>
    </source>
</reference>
<name>A0A1A6AKR8_9CLOT</name>
<accession>A0A1A6AKR8</accession>
<keyword evidence="5" id="KW-1133">Transmembrane helix</keyword>
<dbReference type="GO" id="GO:0016020">
    <property type="term" value="C:membrane"/>
    <property type="evidence" value="ECO:0007669"/>
    <property type="project" value="InterPro"/>
</dbReference>
<proteinExistence type="inferred from homology"/>
<evidence type="ECO:0000259" key="7">
    <source>
        <dbReference type="PROSITE" id="PS50885"/>
    </source>
</evidence>
<dbReference type="Gene3D" id="1.10.287.950">
    <property type="entry name" value="Methyl-accepting chemotaxis protein"/>
    <property type="match status" value="1"/>
</dbReference>
<evidence type="ECO:0000259" key="6">
    <source>
        <dbReference type="PROSITE" id="PS50111"/>
    </source>
</evidence>
<evidence type="ECO:0000313" key="8">
    <source>
        <dbReference type="EMBL" id="OBR90669.1"/>
    </source>
</evidence>
<comment type="caution">
    <text evidence="8">The sequence shown here is derived from an EMBL/GenBank/DDBJ whole genome shotgun (WGS) entry which is preliminary data.</text>
</comment>
<feature type="domain" description="HAMP" evidence="7">
    <location>
        <begin position="212"/>
        <end position="264"/>
    </location>
</feature>
<keyword evidence="9" id="KW-1185">Reference proteome</keyword>
<dbReference type="InterPro" id="IPR003660">
    <property type="entry name" value="HAMP_dom"/>
</dbReference>
<dbReference type="Pfam" id="PF00015">
    <property type="entry name" value="MCPsignal"/>
    <property type="match status" value="1"/>
</dbReference>
<dbReference type="PROSITE" id="PS50111">
    <property type="entry name" value="CHEMOTAXIS_TRANSDUC_2"/>
    <property type="match status" value="1"/>
</dbReference>
<organism evidence="8 9">
    <name type="scientific">Clostridium ragsdalei P11</name>
    <dbReference type="NCBI Taxonomy" id="1353534"/>
    <lineage>
        <taxon>Bacteria</taxon>
        <taxon>Bacillati</taxon>
        <taxon>Bacillota</taxon>
        <taxon>Clostridia</taxon>
        <taxon>Eubacteriales</taxon>
        <taxon>Clostridiaceae</taxon>
        <taxon>Clostridium</taxon>
    </lineage>
</organism>
<dbReference type="SUPFAM" id="SSF58104">
    <property type="entry name" value="Methyl-accepting chemotaxis protein (MCP) signaling domain"/>
    <property type="match status" value="1"/>
</dbReference>
<dbReference type="PRINTS" id="PR00260">
    <property type="entry name" value="CHEMTRNSDUCR"/>
</dbReference>
<dbReference type="InterPro" id="IPR024478">
    <property type="entry name" value="HlyB_4HB_MCP"/>
</dbReference>
<evidence type="ECO:0000256" key="1">
    <source>
        <dbReference type="ARBA" id="ARBA00023224"/>
    </source>
</evidence>
<dbReference type="SMART" id="SM00283">
    <property type="entry name" value="MA"/>
    <property type="match status" value="1"/>
</dbReference>
<dbReference type="Proteomes" id="UP000093954">
    <property type="component" value="Unassembled WGS sequence"/>
</dbReference>
<dbReference type="Pfam" id="PF12729">
    <property type="entry name" value="4HB_MCP_1"/>
    <property type="match status" value="1"/>
</dbReference>
<evidence type="ECO:0000256" key="5">
    <source>
        <dbReference type="SAM" id="Phobius"/>
    </source>
</evidence>
<dbReference type="InterPro" id="IPR004090">
    <property type="entry name" value="Chemotax_Me-accpt_rcpt"/>
</dbReference>
<feature type="region of interest" description="Disordered" evidence="4">
    <location>
        <begin position="331"/>
        <end position="351"/>
    </location>
</feature>
<dbReference type="EMBL" id="LROS01000055">
    <property type="protein sequence ID" value="OBR90669.1"/>
    <property type="molecule type" value="Genomic_DNA"/>
</dbReference>
<evidence type="ECO:0000313" key="9">
    <source>
        <dbReference type="Proteomes" id="UP000093954"/>
    </source>
</evidence>
<dbReference type="Pfam" id="PF00672">
    <property type="entry name" value="HAMP"/>
    <property type="match status" value="1"/>
</dbReference>
<dbReference type="PANTHER" id="PTHR32089">
    <property type="entry name" value="METHYL-ACCEPTING CHEMOTAXIS PROTEIN MCPB"/>
    <property type="match status" value="1"/>
</dbReference>
<sequence>MKALSNLNILKKLLLSFTIVALFCSIVGIFSLNNMRIINNNLNNIYNMDLKGTNYLQELKTNTMNIKADMLGIIDSSKKDSLNTKIDDINKLKKQNNDIISKCSSTVISDNDRQLFDEFKQYMETWRNSYEECIKLVQAGDYTNAQKKLNAASKGRDEMFKCLDKDIALNMAYASNDYNSSVKKYNSAIIFAIIIIILSVIISILLGIIISKHINDPLSQIKEFAKKLSEFDISTKISTSRKDEFGQTIKALNTSQQNIINLVKMIAENSEELSGSSQKLSATSDELSAKSENMDNAAKTINAGIQESTASSEEITASIEEINSSINELSQKAADGSNSSNQSKGTAKAAKMESASAVETVNKIYIDKKNKILKSIEDGKVVKNIDEMAKAIASIADQTNLLALNAAIESARAGEHGKGFAVVADEVRQLAEESSNAVSSIQTTIDKVNEAFKNLSNNSNEVLAFMNEKVVPQLKSFENMGNQYYSDAEFVSSISEEIASMAEELSATTEQISSAMQNMASNEQTSSEHASEIQVSLDETVQAVSQVALTAQGQAELSQKLSELVQKFKI</sequence>
<feature type="compositionally biased region" description="Polar residues" evidence="4">
    <location>
        <begin position="336"/>
        <end position="345"/>
    </location>
</feature>
<keyword evidence="5" id="KW-0812">Transmembrane</keyword>